<reference evidence="2 3" key="1">
    <citation type="submission" date="2015-01" db="EMBL/GenBank/DDBJ databases">
        <title>The Genome Sequence of Exophiala spinifera CBS89968.</title>
        <authorList>
            <consortium name="The Broad Institute Genomics Platform"/>
            <person name="Cuomo C."/>
            <person name="de Hoog S."/>
            <person name="Gorbushina A."/>
            <person name="Stielow B."/>
            <person name="Teixiera M."/>
            <person name="Abouelleil A."/>
            <person name="Chapman S.B."/>
            <person name="Priest M."/>
            <person name="Young S.K."/>
            <person name="Wortman J."/>
            <person name="Nusbaum C."/>
            <person name="Birren B."/>
        </authorList>
    </citation>
    <scope>NUCLEOTIDE SEQUENCE [LARGE SCALE GENOMIC DNA]</scope>
    <source>
        <strain evidence="2 3">CBS 89968</strain>
    </source>
</reference>
<dbReference type="EMBL" id="KN847493">
    <property type="protein sequence ID" value="KIW19224.1"/>
    <property type="molecule type" value="Genomic_DNA"/>
</dbReference>
<dbReference type="GeneID" id="27330601"/>
<feature type="compositionally biased region" description="Polar residues" evidence="1">
    <location>
        <begin position="370"/>
        <end position="382"/>
    </location>
</feature>
<feature type="compositionally biased region" description="Polar residues" evidence="1">
    <location>
        <begin position="333"/>
        <end position="346"/>
    </location>
</feature>
<gene>
    <name evidence="2" type="ORF">PV08_03518</name>
</gene>
<organism evidence="2 3">
    <name type="scientific">Exophiala spinifera</name>
    <dbReference type="NCBI Taxonomy" id="91928"/>
    <lineage>
        <taxon>Eukaryota</taxon>
        <taxon>Fungi</taxon>
        <taxon>Dikarya</taxon>
        <taxon>Ascomycota</taxon>
        <taxon>Pezizomycotina</taxon>
        <taxon>Eurotiomycetes</taxon>
        <taxon>Chaetothyriomycetidae</taxon>
        <taxon>Chaetothyriales</taxon>
        <taxon>Herpotrichiellaceae</taxon>
        <taxon>Exophiala</taxon>
    </lineage>
</organism>
<evidence type="ECO:0000313" key="2">
    <source>
        <dbReference type="EMBL" id="KIW19224.1"/>
    </source>
</evidence>
<dbReference type="VEuPathDB" id="FungiDB:PV08_03518"/>
<evidence type="ECO:0000313" key="3">
    <source>
        <dbReference type="Proteomes" id="UP000053328"/>
    </source>
</evidence>
<feature type="region of interest" description="Disordered" evidence="1">
    <location>
        <begin position="302"/>
        <end position="552"/>
    </location>
</feature>
<proteinExistence type="predicted"/>
<protein>
    <submittedName>
        <fullName evidence="2">Uncharacterized protein</fullName>
    </submittedName>
</protein>
<feature type="compositionally biased region" description="Low complexity" evidence="1">
    <location>
        <begin position="474"/>
        <end position="495"/>
    </location>
</feature>
<feature type="compositionally biased region" description="Low complexity" evidence="1">
    <location>
        <begin position="538"/>
        <end position="551"/>
    </location>
</feature>
<accession>A0A0D2C6L6</accession>
<dbReference type="AlphaFoldDB" id="A0A0D2C6L6"/>
<feature type="compositionally biased region" description="Acidic residues" evidence="1">
    <location>
        <begin position="314"/>
        <end position="324"/>
    </location>
</feature>
<keyword evidence="3" id="KW-1185">Reference proteome</keyword>
<dbReference type="HOGENOM" id="CLU_018144_0_0_1"/>
<feature type="compositionally biased region" description="Low complexity" evidence="1">
    <location>
        <begin position="389"/>
        <end position="410"/>
    </location>
</feature>
<feature type="region of interest" description="Disordered" evidence="1">
    <location>
        <begin position="244"/>
        <end position="287"/>
    </location>
</feature>
<dbReference type="OrthoDB" id="4120558at2759"/>
<feature type="compositionally biased region" description="Polar residues" evidence="1">
    <location>
        <begin position="271"/>
        <end position="280"/>
    </location>
</feature>
<evidence type="ECO:0000256" key="1">
    <source>
        <dbReference type="SAM" id="MobiDB-lite"/>
    </source>
</evidence>
<dbReference type="STRING" id="91928.A0A0D2C6L6"/>
<sequence>MHIQSIPREHISTLTKILQFPPDVEAREHIKSLASLVKLLPYTLRTSRAERIILRTQGSLCSLHNFLDLETVQTILGKIKVEIGSRLNSIVSQRQLLSPEQGNCITQLRHLHALWIPQYEFEKTFLCRTAETNWTYETSRCEACIISRIAGDLESLLNLRCTVRSRATSKHVAKHGFPRLQVWIDNWIEHLHHRFSGTGQIMDLDKVIAKNDEDGAALMTARSKVHEFRTQQHGIVHVDLLKHGQHARPGKQPLNETVDDESDASADPSSKGQSPYGNRTSLKRGKSEMVYSVDLETLASGPSRMQKCEFGVKEEEEEEEEEEEQRPYIPPRQNWNKNRVSRTSTVPRPAAQPNPRGRPARRDSWETESLESTYFSGATSSLYPRPQKRAAPAAPAATTTRAPRPRGGPAETYEKLIGPFPADSVAETIGLYSNADDNSRRSGEPDPGALETLPQTTYDPRRSLDAHAYAHWHSASQSRAPSPSPSTASYTTTDSDFTFEELGQGSAATTAIFILDESSGESGGMSSSPTSPPPRPRPQQQQAQLSPCSSSRWEDFYESQTRLRDDLDWFYHQEGK</sequence>
<dbReference type="Proteomes" id="UP000053328">
    <property type="component" value="Unassembled WGS sequence"/>
</dbReference>
<dbReference type="RefSeq" id="XP_016239440.1">
    <property type="nucleotide sequence ID" value="XM_016377870.1"/>
</dbReference>
<name>A0A0D2C6L6_9EURO</name>